<name>A0ABR2AUN6_9ROSI</name>
<comment type="caution">
    <text evidence="1">The sequence shown here is derived from an EMBL/GenBank/DDBJ whole genome shotgun (WGS) entry which is preliminary data.</text>
</comment>
<evidence type="ECO:0000313" key="2">
    <source>
        <dbReference type="Proteomes" id="UP001472677"/>
    </source>
</evidence>
<gene>
    <name evidence="1" type="ORF">V6N12_018883</name>
</gene>
<evidence type="ECO:0008006" key="3">
    <source>
        <dbReference type="Google" id="ProtNLM"/>
    </source>
</evidence>
<keyword evidence="2" id="KW-1185">Reference proteome</keyword>
<proteinExistence type="predicted"/>
<sequence>MASAAEVPLPILLSMFRTLCFTHPASCKEVIPIEDLASIVAFVLRSWVKSKVVSSGRLVIVVPYVVMSCSIFPSSSLRIPGSTSHGSCQALSLFRLHFAFETVVHKWSGATGVAFGSRIGSCFPHRRSRV</sequence>
<accession>A0ABR2AUN6</accession>
<reference evidence="1 2" key="1">
    <citation type="journal article" date="2024" name="G3 (Bethesda)">
        <title>Genome assembly of Hibiscus sabdariffa L. provides insights into metabolisms of medicinal natural products.</title>
        <authorList>
            <person name="Kim T."/>
        </authorList>
    </citation>
    <scope>NUCLEOTIDE SEQUENCE [LARGE SCALE GENOMIC DNA]</scope>
    <source>
        <strain evidence="1">TK-2024</strain>
        <tissue evidence="1">Old leaves</tissue>
    </source>
</reference>
<protein>
    <recommendedName>
        <fullName evidence="3">Secreted protein</fullName>
    </recommendedName>
</protein>
<evidence type="ECO:0000313" key="1">
    <source>
        <dbReference type="EMBL" id="KAK8497388.1"/>
    </source>
</evidence>
<organism evidence="1 2">
    <name type="scientific">Hibiscus sabdariffa</name>
    <name type="common">roselle</name>
    <dbReference type="NCBI Taxonomy" id="183260"/>
    <lineage>
        <taxon>Eukaryota</taxon>
        <taxon>Viridiplantae</taxon>
        <taxon>Streptophyta</taxon>
        <taxon>Embryophyta</taxon>
        <taxon>Tracheophyta</taxon>
        <taxon>Spermatophyta</taxon>
        <taxon>Magnoliopsida</taxon>
        <taxon>eudicotyledons</taxon>
        <taxon>Gunneridae</taxon>
        <taxon>Pentapetalae</taxon>
        <taxon>rosids</taxon>
        <taxon>malvids</taxon>
        <taxon>Malvales</taxon>
        <taxon>Malvaceae</taxon>
        <taxon>Malvoideae</taxon>
        <taxon>Hibiscus</taxon>
    </lineage>
</organism>
<dbReference type="EMBL" id="JBBPBM010000311">
    <property type="protein sequence ID" value="KAK8497388.1"/>
    <property type="molecule type" value="Genomic_DNA"/>
</dbReference>
<dbReference type="Proteomes" id="UP001472677">
    <property type="component" value="Unassembled WGS sequence"/>
</dbReference>